<accession>A0A1B1ANV1</accession>
<dbReference type="OrthoDB" id="3291396at2"/>
<gene>
    <name evidence="2" type="ORF">AVL59_00165</name>
</gene>
<name>A0A1B1ANV1_9ACTN</name>
<reference evidence="2 3" key="1">
    <citation type="submission" date="2016-06" db="EMBL/GenBank/DDBJ databases">
        <title>Complete genome sequence of Streptomyces griseochromogenes ATCC 14511, the Blasticidin S producer.</title>
        <authorList>
            <person name="Wu L."/>
        </authorList>
    </citation>
    <scope>NUCLEOTIDE SEQUENCE [LARGE SCALE GENOMIC DNA]</scope>
    <source>
        <strain evidence="2 3">ATCC 14511</strain>
    </source>
</reference>
<dbReference type="PANTHER" id="PTHR35010">
    <property type="entry name" value="BLL4672 PROTEIN-RELATED"/>
    <property type="match status" value="1"/>
</dbReference>
<dbReference type="Proteomes" id="UP000092659">
    <property type="component" value="Chromosome"/>
</dbReference>
<dbReference type="Gene3D" id="3.30.450.180">
    <property type="match status" value="1"/>
</dbReference>
<dbReference type="EMBL" id="CP016279">
    <property type="protein sequence ID" value="ANP48190.1"/>
    <property type="molecule type" value="Genomic_DNA"/>
</dbReference>
<proteinExistence type="predicted"/>
<evidence type="ECO:0000313" key="2">
    <source>
        <dbReference type="EMBL" id="ANP48190.1"/>
    </source>
</evidence>
<dbReference type="InterPro" id="IPR041413">
    <property type="entry name" value="MLTR_LBD"/>
</dbReference>
<sequence length="231" mass="26437">MVSQEEMAQLTGVSSVWYGKFERGGAAQYSEDFLNRVSCALRLDEAERKLLFLHAVGWEPTSPANCRDAGIADGVRRLLELQPWPAYASDTAWDVIYHNRAFSEWFPFGVAEQNIAKEVFAPDTGRRIRFHNWEQDWAGPMLAQMRMAQARHPENTRLNTVVEEILDTSECARRLWRQHRVAEHADGNRRDLFRVDQETPTTIEIVMTSPLGNGDLRLVSLIPVRPDEGSR</sequence>
<dbReference type="GO" id="GO:0003677">
    <property type="term" value="F:DNA binding"/>
    <property type="evidence" value="ECO:0007669"/>
    <property type="project" value="InterPro"/>
</dbReference>
<organism evidence="2 3">
    <name type="scientific">Streptomyces griseochromogenes</name>
    <dbReference type="NCBI Taxonomy" id="68214"/>
    <lineage>
        <taxon>Bacteria</taxon>
        <taxon>Bacillati</taxon>
        <taxon>Actinomycetota</taxon>
        <taxon>Actinomycetes</taxon>
        <taxon>Kitasatosporales</taxon>
        <taxon>Streptomycetaceae</taxon>
        <taxon>Streptomyces</taxon>
    </lineage>
</organism>
<dbReference type="STRING" id="68214.AVL59_00165"/>
<dbReference type="KEGG" id="sgs:AVL59_00165"/>
<dbReference type="PANTHER" id="PTHR35010:SF2">
    <property type="entry name" value="BLL4672 PROTEIN"/>
    <property type="match status" value="1"/>
</dbReference>
<dbReference type="Gene3D" id="1.10.260.40">
    <property type="entry name" value="lambda repressor-like DNA-binding domains"/>
    <property type="match status" value="1"/>
</dbReference>
<dbReference type="InterPro" id="IPR001387">
    <property type="entry name" value="Cro/C1-type_HTH"/>
</dbReference>
<evidence type="ECO:0000259" key="1">
    <source>
        <dbReference type="Pfam" id="PF17765"/>
    </source>
</evidence>
<dbReference type="CDD" id="cd00093">
    <property type="entry name" value="HTH_XRE"/>
    <property type="match status" value="1"/>
</dbReference>
<dbReference type="Pfam" id="PF17765">
    <property type="entry name" value="MLTR_LBD"/>
    <property type="match status" value="1"/>
</dbReference>
<dbReference type="InterPro" id="IPR010982">
    <property type="entry name" value="Lambda_DNA-bd_dom_sf"/>
</dbReference>
<feature type="domain" description="MmyB-like transcription regulator ligand binding" evidence="1">
    <location>
        <begin position="73"/>
        <end position="210"/>
    </location>
</feature>
<protein>
    <recommendedName>
        <fullName evidence="1">MmyB-like transcription regulator ligand binding domain-containing protein</fullName>
    </recommendedName>
</protein>
<dbReference type="AlphaFoldDB" id="A0A1B1ANV1"/>
<evidence type="ECO:0000313" key="3">
    <source>
        <dbReference type="Proteomes" id="UP000092659"/>
    </source>
</evidence>